<dbReference type="EMBL" id="FNXF01000001">
    <property type="protein sequence ID" value="SEH58842.1"/>
    <property type="molecule type" value="Genomic_DNA"/>
</dbReference>
<dbReference type="OrthoDB" id="9810154at2"/>
<dbReference type="RefSeq" id="WP_092789533.1">
    <property type="nucleotide sequence ID" value="NZ_FNXF01000001.1"/>
</dbReference>
<reference evidence="2" key="1">
    <citation type="submission" date="2016-10" db="EMBL/GenBank/DDBJ databases">
        <authorList>
            <person name="Varghese N."/>
            <person name="Submissions S."/>
        </authorList>
    </citation>
    <scope>NUCLEOTIDE SEQUENCE [LARGE SCALE GENOMIC DNA]</scope>
    <source>
        <strain evidence="2">DSM 17616</strain>
    </source>
</reference>
<proteinExistence type="predicted"/>
<evidence type="ECO:0000313" key="2">
    <source>
        <dbReference type="Proteomes" id="UP000199371"/>
    </source>
</evidence>
<keyword evidence="2" id="KW-1185">Reference proteome</keyword>
<gene>
    <name evidence="1" type="ORF">SAMN05660691_00353</name>
</gene>
<evidence type="ECO:0000313" key="1">
    <source>
        <dbReference type="EMBL" id="SEH58842.1"/>
    </source>
</evidence>
<sequence length="160" mass="17863">MDKYLYFLRHATAEVIRPNQLDIDRCLIEKGRLQARRVAAFMQRHGIVAEAVLSSPYPRAVQTAAIACKEAGFAAASEQAWLALETPTDVAYAHLTEQLTTLPAHSLLVGHEPDFSALISRLLDSDKLLLNIRKSSLTCIGFCSESCRFELQWSVPARFM</sequence>
<dbReference type="Proteomes" id="UP000199371">
    <property type="component" value="Unassembled WGS sequence"/>
</dbReference>
<dbReference type="SMART" id="SM00855">
    <property type="entry name" value="PGAM"/>
    <property type="match status" value="1"/>
</dbReference>
<dbReference type="InterPro" id="IPR013078">
    <property type="entry name" value="His_Pase_superF_clade-1"/>
</dbReference>
<dbReference type="Gene3D" id="3.40.50.1240">
    <property type="entry name" value="Phosphoglycerate mutase-like"/>
    <property type="match status" value="1"/>
</dbReference>
<dbReference type="SUPFAM" id="SSF53254">
    <property type="entry name" value="Phosphoglycerate mutase-like"/>
    <property type="match status" value="1"/>
</dbReference>
<dbReference type="Pfam" id="PF00300">
    <property type="entry name" value="His_Phos_1"/>
    <property type="match status" value="1"/>
</dbReference>
<name>A0A1H6JEM3_9GAMM</name>
<dbReference type="InterPro" id="IPR029033">
    <property type="entry name" value="His_PPase_superfam"/>
</dbReference>
<dbReference type="CDD" id="cd07067">
    <property type="entry name" value="HP_PGM_like"/>
    <property type="match status" value="1"/>
</dbReference>
<dbReference type="STRING" id="173990.SAMN05660691_00353"/>
<organism evidence="1 2">
    <name type="scientific">Rheinheimera pacifica</name>
    <dbReference type="NCBI Taxonomy" id="173990"/>
    <lineage>
        <taxon>Bacteria</taxon>
        <taxon>Pseudomonadati</taxon>
        <taxon>Pseudomonadota</taxon>
        <taxon>Gammaproteobacteria</taxon>
        <taxon>Chromatiales</taxon>
        <taxon>Chromatiaceae</taxon>
        <taxon>Rheinheimera</taxon>
    </lineage>
</organism>
<accession>A0A1H6JEM3</accession>
<dbReference type="AlphaFoldDB" id="A0A1H6JEM3"/>
<protein>
    <submittedName>
        <fullName evidence="1">Phosphohistidine phosphatase</fullName>
    </submittedName>
</protein>